<dbReference type="InterPro" id="IPR011009">
    <property type="entry name" value="Kinase-like_dom_sf"/>
</dbReference>
<dbReference type="AlphaFoldDB" id="A0AA87Q3Y4"/>
<protein>
    <recommendedName>
        <fullName evidence="1">Aminoglycoside phosphotransferase domain-containing protein</fullName>
    </recommendedName>
</protein>
<comment type="caution">
    <text evidence="2">The sequence shown here is derived from an EMBL/GenBank/DDBJ whole genome shotgun (WGS) entry which is preliminary data.</text>
</comment>
<feature type="domain" description="Aminoglycoside phosphotransferase" evidence="1">
    <location>
        <begin position="29"/>
        <end position="160"/>
    </location>
</feature>
<accession>A0AA87Q3Y4</accession>
<dbReference type="EMBL" id="BAYX01000009">
    <property type="protein sequence ID" value="GAJ94818.1"/>
    <property type="molecule type" value="Genomic_DNA"/>
</dbReference>
<reference evidence="2 3" key="1">
    <citation type="submission" date="2014-05" db="EMBL/GenBank/DDBJ databases">
        <title>Whole genome shotgun sequence of Rhizobium rhizogenes NBRC 13257.</title>
        <authorList>
            <person name="Katano-Makiyama Y."/>
            <person name="Hosoyama A."/>
            <person name="Hashimoto M."/>
            <person name="Hosoyama Y."/>
            <person name="Noguchi M."/>
            <person name="Tsuchikane K."/>
            <person name="Kimura A."/>
            <person name="Ohji S."/>
            <person name="Ichikawa N."/>
            <person name="Yamazoe A."/>
            <person name="Fujita N."/>
        </authorList>
    </citation>
    <scope>NUCLEOTIDE SEQUENCE [LARGE SCALE GENOMIC DNA]</scope>
    <source>
        <strain evidence="2 3">NBRC 13257</strain>
    </source>
</reference>
<dbReference type="PANTHER" id="PTHR21310:SF15">
    <property type="entry name" value="AMINOGLYCOSIDE PHOSPHOTRANSFERASE DOMAIN-CONTAINING PROTEIN"/>
    <property type="match status" value="1"/>
</dbReference>
<dbReference type="PANTHER" id="PTHR21310">
    <property type="entry name" value="AMINOGLYCOSIDE PHOSPHOTRANSFERASE-RELATED-RELATED"/>
    <property type="match status" value="1"/>
</dbReference>
<dbReference type="InterPro" id="IPR051678">
    <property type="entry name" value="AGP_Transferase"/>
</dbReference>
<dbReference type="Gene3D" id="3.90.1200.10">
    <property type="match status" value="1"/>
</dbReference>
<dbReference type="Pfam" id="PF01636">
    <property type="entry name" value="APH"/>
    <property type="match status" value="1"/>
</dbReference>
<evidence type="ECO:0000259" key="1">
    <source>
        <dbReference type="Pfam" id="PF01636"/>
    </source>
</evidence>
<evidence type="ECO:0000313" key="3">
    <source>
        <dbReference type="Proteomes" id="UP000026941"/>
    </source>
</evidence>
<organism evidence="2 3">
    <name type="scientific">Rhizobium rhizogenes NBRC 13257</name>
    <dbReference type="NCBI Taxonomy" id="1220581"/>
    <lineage>
        <taxon>Bacteria</taxon>
        <taxon>Pseudomonadati</taxon>
        <taxon>Pseudomonadota</taxon>
        <taxon>Alphaproteobacteria</taxon>
        <taxon>Hyphomicrobiales</taxon>
        <taxon>Rhizobiaceae</taxon>
        <taxon>Rhizobium/Agrobacterium group</taxon>
        <taxon>Rhizobium</taxon>
    </lineage>
</organism>
<dbReference type="Proteomes" id="UP000026941">
    <property type="component" value="Unassembled WGS sequence"/>
</dbReference>
<sequence>MLTMEEGDGPFRRGDFILRPVRPWTAAVQGLLAALHRHGFPYAPMPAGYDAVWEKVSFLPGMTGDLDDSEAMRSETALRSAASLLRCYHDCTALFLPEMAAQQQWQLSPRAPIEVICHGDFAPYNVVLNEGVVTGIIDFEAAHPGPRGWDLAYALYRWAPLSTGIAAESLGGLDTQIGRARIFLDAYGLEMAQRLALPDMIIERLDALVSFMESEAARGVEKYCRDLLDGHDRIYRNDIGYISENREKIVVGLVG</sequence>
<dbReference type="SUPFAM" id="SSF56112">
    <property type="entry name" value="Protein kinase-like (PK-like)"/>
    <property type="match status" value="1"/>
</dbReference>
<name>A0AA87Q3Y4_RHIRH</name>
<proteinExistence type="predicted"/>
<gene>
    <name evidence="2" type="ORF">RRH01S_09_01330</name>
</gene>
<dbReference type="InterPro" id="IPR002575">
    <property type="entry name" value="Aminoglycoside_PTrfase"/>
</dbReference>
<evidence type="ECO:0000313" key="2">
    <source>
        <dbReference type="EMBL" id="GAJ94818.1"/>
    </source>
</evidence>